<keyword evidence="8" id="KW-1185">Reference proteome</keyword>
<proteinExistence type="predicted"/>
<dbReference type="CDD" id="cd00024">
    <property type="entry name" value="CD_CSD"/>
    <property type="match status" value="1"/>
</dbReference>
<evidence type="ECO:0000256" key="4">
    <source>
        <dbReference type="SAM" id="MobiDB-lite"/>
    </source>
</evidence>
<keyword evidence="3" id="KW-0539">Nucleus</keyword>
<evidence type="ECO:0000313" key="8">
    <source>
        <dbReference type="Proteomes" id="UP000319160"/>
    </source>
</evidence>
<dbReference type="Proteomes" id="UP000319160">
    <property type="component" value="Unassembled WGS sequence"/>
</dbReference>
<evidence type="ECO:0000256" key="2">
    <source>
        <dbReference type="ARBA" id="ARBA00011353"/>
    </source>
</evidence>
<keyword evidence="5" id="KW-0472">Membrane</keyword>
<feature type="compositionally biased region" description="Acidic residues" evidence="4">
    <location>
        <begin position="57"/>
        <end position="70"/>
    </location>
</feature>
<dbReference type="OrthoDB" id="433924at2759"/>
<feature type="domain" description="Chromo" evidence="6">
    <location>
        <begin position="73"/>
        <end position="120"/>
    </location>
</feature>
<dbReference type="GO" id="GO:0006338">
    <property type="term" value="P:chromatin remodeling"/>
    <property type="evidence" value="ECO:0007669"/>
    <property type="project" value="UniProtKB-ARBA"/>
</dbReference>
<comment type="subcellular location">
    <subcellularLocation>
        <location evidence="1">Nucleus</location>
    </subcellularLocation>
</comment>
<dbReference type="CDD" id="cd18657">
    <property type="entry name" value="CSD_Swi6"/>
    <property type="match status" value="1"/>
</dbReference>
<dbReference type="InterPro" id="IPR016197">
    <property type="entry name" value="Chromo-like_dom_sf"/>
</dbReference>
<gene>
    <name evidence="7" type="ORF">FHL15_008281</name>
</gene>
<feature type="compositionally biased region" description="Low complexity" evidence="4">
    <location>
        <begin position="161"/>
        <end position="170"/>
    </location>
</feature>
<dbReference type="SMART" id="SM00298">
    <property type="entry name" value="CHROMO"/>
    <property type="match status" value="1"/>
</dbReference>
<dbReference type="InterPro" id="IPR000953">
    <property type="entry name" value="Chromo/chromo_shadow_dom"/>
</dbReference>
<evidence type="ECO:0000259" key="6">
    <source>
        <dbReference type="PROSITE" id="PS50013"/>
    </source>
</evidence>
<dbReference type="PANTHER" id="PTHR22812">
    <property type="entry name" value="CHROMOBOX PROTEIN"/>
    <property type="match status" value="1"/>
</dbReference>
<name>A0A553HSF4_9PEZI</name>
<feature type="transmembrane region" description="Helical" evidence="5">
    <location>
        <begin position="373"/>
        <end position="396"/>
    </location>
</feature>
<keyword evidence="5" id="KW-0812">Transmembrane</keyword>
<dbReference type="Gene3D" id="2.40.50.40">
    <property type="match status" value="2"/>
</dbReference>
<protein>
    <recommendedName>
        <fullName evidence="6">Chromo domain-containing protein</fullName>
    </recommendedName>
</protein>
<evidence type="ECO:0000256" key="3">
    <source>
        <dbReference type="ARBA" id="ARBA00023242"/>
    </source>
</evidence>
<evidence type="ECO:0000256" key="5">
    <source>
        <dbReference type="SAM" id="Phobius"/>
    </source>
</evidence>
<dbReference type="Pfam" id="PF01393">
    <property type="entry name" value="Chromo_shadow"/>
    <property type="match status" value="1"/>
</dbReference>
<dbReference type="PROSITE" id="PS50013">
    <property type="entry name" value="CHROMO_2"/>
    <property type="match status" value="1"/>
</dbReference>
<dbReference type="SMART" id="SM00300">
    <property type="entry name" value="ChSh"/>
    <property type="match status" value="1"/>
</dbReference>
<dbReference type="InterPro" id="IPR023780">
    <property type="entry name" value="Chromo_domain"/>
</dbReference>
<feature type="region of interest" description="Disordered" evidence="4">
    <location>
        <begin position="24"/>
        <end position="70"/>
    </location>
</feature>
<organism evidence="7 8">
    <name type="scientific">Xylaria flabelliformis</name>
    <dbReference type="NCBI Taxonomy" id="2512241"/>
    <lineage>
        <taxon>Eukaryota</taxon>
        <taxon>Fungi</taxon>
        <taxon>Dikarya</taxon>
        <taxon>Ascomycota</taxon>
        <taxon>Pezizomycotina</taxon>
        <taxon>Sordariomycetes</taxon>
        <taxon>Xylariomycetidae</taxon>
        <taxon>Xylariales</taxon>
        <taxon>Xylariaceae</taxon>
        <taxon>Xylaria</taxon>
    </lineage>
</organism>
<comment type="caution">
    <text evidence="7">The sequence shown here is derived from an EMBL/GenBank/DDBJ whole genome shotgun (WGS) entry which is preliminary data.</text>
</comment>
<dbReference type="SUPFAM" id="SSF54160">
    <property type="entry name" value="Chromo domain-like"/>
    <property type="match status" value="2"/>
</dbReference>
<dbReference type="EMBL" id="VFLP01000051">
    <property type="protein sequence ID" value="TRX90877.1"/>
    <property type="molecule type" value="Genomic_DNA"/>
</dbReference>
<dbReference type="Pfam" id="PF00385">
    <property type="entry name" value="Chromo"/>
    <property type="match status" value="1"/>
</dbReference>
<dbReference type="InterPro" id="IPR008251">
    <property type="entry name" value="Chromo_shadow_dom"/>
</dbReference>
<dbReference type="InterPro" id="IPR051219">
    <property type="entry name" value="Heterochromatin_chromo-domain"/>
</dbReference>
<feature type="compositionally biased region" description="Acidic residues" evidence="4">
    <location>
        <begin position="34"/>
        <end position="43"/>
    </location>
</feature>
<dbReference type="GO" id="GO:0005634">
    <property type="term" value="C:nucleus"/>
    <property type="evidence" value="ECO:0007669"/>
    <property type="project" value="UniProtKB-SubCell"/>
</dbReference>
<evidence type="ECO:0000313" key="7">
    <source>
        <dbReference type="EMBL" id="TRX90877.1"/>
    </source>
</evidence>
<dbReference type="STRING" id="2512241.A0A553HSF4"/>
<reference evidence="8" key="1">
    <citation type="submission" date="2019-06" db="EMBL/GenBank/DDBJ databases">
        <title>Draft genome sequence of the griseofulvin-producing fungus Xylaria cubensis strain G536.</title>
        <authorList>
            <person name="Mead M.E."/>
            <person name="Raja H.A."/>
            <person name="Steenwyk J.L."/>
            <person name="Knowles S.L."/>
            <person name="Oberlies N.H."/>
            <person name="Rokas A."/>
        </authorList>
    </citation>
    <scope>NUCLEOTIDE SEQUENCE [LARGE SCALE GENOMIC DNA]</scope>
    <source>
        <strain evidence="8">G536</strain>
    </source>
</reference>
<feature type="region of interest" description="Disordered" evidence="4">
    <location>
        <begin position="135"/>
        <end position="180"/>
    </location>
</feature>
<accession>A0A553HSF4</accession>
<dbReference type="AlphaFoldDB" id="A0A553HSF4"/>
<sequence>MPPAISDDEASDLGELEVPLKTTKRATKLTVSPDGDDDNDNEMLDVVGDDGAKGDQEGEDEGGEDEDLEEDEYIVEKILDHALEADVKWEGYEKKSDQTWEEESNLRENAAGVLDEYLERVGGRDKILDEAQTALKTKKRGRPSTGTPTNGIKRRRNDGHPASATPPASTRAWKPPQGSWEDHVESIDACHDENTGKLTVYLTWKDGQKTQHDTKVIYSRCPQKMLQFYERHVKIVPTTGDTIKDDDEERAFVSADLLGDAMGVFAVPHFQHGRFSVFAVDYAKPLLLEVFSQHFDDAGSKAVAAVELEQTLRFFPPAPLLGTSLAIYCSVDLPNLSFSPSRLLGITTTYNLIPWGVLRTPIIPVTMVKENDVIAIIIIILFIVLAAIAFGIYRLVHVARHQGSLTSESSTGSSGDIDG</sequence>
<keyword evidence="5" id="KW-1133">Transmembrane helix</keyword>
<comment type="subunit">
    <text evidence="2">Component of the NuA4 histone acetyltransferase complex.</text>
</comment>
<evidence type="ECO:0000256" key="1">
    <source>
        <dbReference type="ARBA" id="ARBA00004123"/>
    </source>
</evidence>